<reference evidence="4" key="1">
    <citation type="submission" date="2025-08" db="UniProtKB">
        <authorList>
            <consortium name="RefSeq"/>
        </authorList>
    </citation>
    <scope>IDENTIFICATION</scope>
    <source>
        <tissue evidence="4">Muscle</tissue>
    </source>
</reference>
<dbReference type="AlphaFoldDB" id="A0A6I9PQX9"/>
<proteinExistence type="predicted"/>
<dbReference type="Proteomes" id="UP000504611">
    <property type="component" value="Unplaced"/>
</dbReference>
<dbReference type="GO" id="GO:0008157">
    <property type="term" value="F:protein phosphatase 1 binding"/>
    <property type="evidence" value="ECO:0007669"/>
    <property type="project" value="TreeGrafter"/>
</dbReference>
<feature type="domain" description="CBM21" evidence="2">
    <location>
        <begin position="166"/>
        <end position="277"/>
    </location>
</feature>
<dbReference type="PANTHER" id="PTHR12307:SF15">
    <property type="entry name" value="PROTEIN PHOSPHATASE 1 REGULATORY SUBUNIT 3C"/>
    <property type="match status" value="1"/>
</dbReference>
<evidence type="ECO:0000313" key="4">
    <source>
        <dbReference type="RefSeq" id="XP_010789673.1"/>
    </source>
</evidence>
<evidence type="ECO:0000313" key="3">
    <source>
        <dbReference type="Proteomes" id="UP000504611"/>
    </source>
</evidence>
<dbReference type="InterPro" id="IPR038175">
    <property type="entry name" value="CBM21_dom_sf"/>
</dbReference>
<dbReference type="Pfam" id="PF03370">
    <property type="entry name" value="CBM_21"/>
    <property type="match status" value="1"/>
</dbReference>
<dbReference type="GO" id="GO:0000164">
    <property type="term" value="C:protein phosphatase type 1 complex"/>
    <property type="evidence" value="ECO:0007669"/>
    <property type="project" value="TreeGrafter"/>
</dbReference>
<keyword evidence="3" id="KW-1185">Reference proteome</keyword>
<dbReference type="InterPro" id="IPR050782">
    <property type="entry name" value="PP1_regulatory_subunit_3"/>
</dbReference>
<feature type="compositionally biased region" description="Pro residues" evidence="1">
    <location>
        <begin position="71"/>
        <end position="81"/>
    </location>
</feature>
<dbReference type="Gene3D" id="2.60.40.2440">
    <property type="entry name" value="Carbohydrate binding type-21 domain"/>
    <property type="match status" value="1"/>
</dbReference>
<protein>
    <submittedName>
        <fullName evidence="4">Protein phosphatase 1 regulatory subunit 3C-B-like</fullName>
    </submittedName>
</protein>
<name>A0A6I9PQX9_9TELE</name>
<sequence>MKCARALHAFGSHTQPAAMPADLAACLSLGHRQHIYQLLSKTPLNPAQHRYQPANSLPRSGLNSPRSSSPFPAPSSQPPSPLSSEPRSCFRRDSGYLNKKRVVFADAIGLALTAVRLFISEPSSLSSEVLIKPTFARLQGQQSPSNNLQRCKLRLGFPQPTFDHKAFITRGMRVQLESCNISENSLSGKVLVSHVAIDESVQVRVTFDSWRSHHDIPCKFLQQQRYGGSDLNLFAFDLSLPKNIDPKEGAEFFVYFKAGHGASLHWDNNQGQNYRVFVETDGSNGHQEDAFRGYTTLSQYRPMHTTLSNQNFTDSLRKTIDIQNYLDSQSLQRGLSGRVREWRTKVSVRL</sequence>
<dbReference type="OrthoDB" id="1881at2759"/>
<organism evidence="3 4">
    <name type="scientific">Notothenia coriiceps</name>
    <name type="common">black rockcod</name>
    <dbReference type="NCBI Taxonomy" id="8208"/>
    <lineage>
        <taxon>Eukaryota</taxon>
        <taxon>Metazoa</taxon>
        <taxon>Chordata</taxon>
        <taxon>Craniata</taxon>
        <taxon>Vertebrata</taxon>
        <taxon>Euteleostomi</taxon>
        <taxon>Actinopterygii</taxon>
        <taxon>Neopterygii</taxon>
        <taxon>Teleostei</taxon>
        <taxon>Neoteleostei</taxon>
        <taxon>Acanthomorphata</taxon>
        <taxon>Eupercaria</taxon>
        <taxon>Perciformes</taxon>
        <taxon>Notothenioidei</taxon>
        <taxon>Nototheniidae</taxon>
        <taxon>Notothenia</taxon>
    </lineage>
</organism>
<dbReference type="GO" id="GO:2001069">
    <property type="term" value="F:glycogen binding"/>
    <property type="evidence" value="ECO:0007669"/>
    <property type="project" value="TreeGrafter"/>
</dbReference>
<dbReference type="RefSeq" id="XP_010789673.1">
    <property type="nucleotide sequence ID" value="XM_010791371.1"/>
</dbReference>
<dbReference type="InterPro" id="IPR005036">
    <property type="entry name" value="CBM21_dom"/>
</dbReference>
<dbReference type="GO" id="GO:0005979">
    <property type="term" value="P:regulation of glycogen biosynthetic process"/>
    <property type="evidence" value="ECO:0007669"/>
    <property type="project" value="TreeGrafter"/>
</dbReference>
<gene>
    <name evidence="4" type="primary">LOC104962866</name>
</gene>
<feature type="region of interest" description="Disordered" evidence="1">
    <location>
        <begin position="46"/>
        <end position="88"/>
    </location>
</feature>
<dbReference type="GeneID" id="104962866"/>
<dbReference type="KEGG" id="ncc:104962866"/>
<evidence type="ECO:0000259" key="2">
    <source>
        <dbReference type="PROSITE" id="PS51159"/>
    </source>
</evidence>
<feature type="compositionally biased region" description="Polar residues" evidence="1">
    <location>
        <begin position="53"/>
        <end position="63"/>
    </location>
</feature>
<dbReference type="PROSITE" id="PS51159">
    <property type="entry name" value="CBM21"/>
    <property type="match status" value="1"/>
</dbReference>
<dbReference type="PANTHER" id="PTHR12307">
    <property type="entry name" value="PROTEIN PHOSPHATASE 1 REGULATORY SUBUNIT"/>
    <property type="match status" value="1"/>
</dbReference>
<accession>A0A6I9PQX9</accession>
<evidence type="ECO:0000256" key="1">
    <source>
        <dbReference type="SAM" id="MobiDB-lite"/>
    </source>
</evidence>